<accession>A0ABS6XQ88</accession>
<keyword evidence="3" id="KW-1185">Reference proteome</keyword>
<dbReference type="InterPro" id="IPR001952">
    <property type="entry name" value="Alkaline_phosphatase"/>
</dbReference>
<protein>
    <submittedName>
        <fullName evidence="2">Alkaline phosphatase</fullName>
        <ecNumber evidence="2">3.1.3.1</ecNumber>
    </submittedName>
</protein>
<evidence type="ECO:0000313" key="2">
    <source>
        <dbReference type="EMBL" id="MBW4332286.1"/>
    </source>
</evidence>
<dbReference type="PANTHER" id="PTHR11596">
    <property type="entry name" value="ALKALINE PHOSPHATASE"/>
    <property type="match status" value="1"/>
</dbReference>
<sequence length="189" mass="20138">MIVSGGDGAADMGTGFDALAKAHDRPVYAKLADVPATTLRPIVLGDDMDVHAATSRALDILQASDDRYMLMVEWDAHTDDPKDGLQHVADFDALIAKVEQRVDLSDTLLLFTADHSFGLQVDGGRRGSPLLAVYDAWKAAGGNEDENLIRLDNVLLNHSHTAEEVPALTIGAGSDKVRGYLPAPSCSTS</sequence>
<dbReference type="EC" id="3.1.3.1" evidence="2"/>
<proteinExistence type="predicted"/>
<gene>
    <name evidence="2" type="ORF">KY084_15625</name>
</gene>
<organism evidence="2 3">
    <name type="scientific">Stakelama flava</name>
    <dbReference type="NCBI Taxonomy" id="2860338"/>
    <lineage>
        <taxon>Bacteria</taxon>
        <taxon>Pseudomonadati</taxon>
        <taxon>Pseudomonadota</taxon>
        <taxon>Alphaproteobacteria</taxon>
        <taxon>Sphingomonadales</taxon>
        <taxon>Sphingomonadaceae</taxon>
        <taxon>Stakelama</taxon>
    </lineage>
</organism>
<dbReference type="PANTHER" id="PTHR11596:SF5">
    <property type="entry name" value="ALKALINE PHOSPHATASE"/>
    <property type="match status" value="1"/>
</dbReference>
<evidence type="ECO:0000259" key="1">
    <source>
        <dbReference type="Pfam" id="PF01676"/>
    </source>
</evidence>
<dbReference type="Pfam" id="PF01676">
    <property type="entry name" value="Metalloenzyme"/>
    <property type="match status" value="1"/>
</dbReference>
<dbReference type="EMBL" id="JAHWZX010000023">
    <property type="protein sequence ID" value="MBW4332286.1"/>
    <property type="molecule type" value="Genomic_DNA"/>
</dbReference>
<name>A0ABS6XQ88_9SPHN</name>
<reference evidence="2 3" key="1">
    <citation type="submission" date="2021-07" db="EMBL/GenBank/DDBJ databases">
        <title>Stakelama flava sp. nov., a novel endophytic bacterium isolated from branch of Kandelia candel.</title>
        <authorList>
            <person name="Tuo L."/>
        </authorList>
    </citation>
    <scope>NUCLEOTIDE SEQUENCE [LARGE SCALE GENOMIC DNA]</scope>
    <source>
        <strain evidence="2 3">CBK3Z-3</strain>
    </source>
</reference>
<comment type="caution">
    <text evidence="2">The sequence shown here is derived from an EMBL/GenBank/DDBJ whole genome shotgun (WGS) entry which is preliminary data.</text>
</comment>
<feature type="domain" description="Metalloenzyme" evidence="1">
    <location>
        <begin position="76"/>
        <end position="175"/>
    </location>
</feature>
<dbReference type="Proteomes" id="UP001197214">
    <property type="component" value="Unassembled WGS sequence"/>
</dbReference>
<dbReference type="RefSeq" id="WP_219239409.1">
    <property type="nucleotide sequence ID" value="NZ_JAHWZX010000023.1"/>
</dbReference>
<keyword evidence="2" id="KW-0378">Hydrolase</keyword>
<evidence type="ECO:0000313" key="3">
    <source>
        <dbReference type="Proteomes" id="UP001197214"/>
    </source>
</evidence>
<dbReference type="InterPro" id="IPR006124">
    <property type="entry name" value="Metalloenzyme"/>
</dbReference>
<dbReference type="GO" id="GO:0004035">
    <property type="term" value="F:alkaline phosphatase activity"/>
    <property type="evidence" value="ECO:0007669"/>
    <property type="project" value="UniProtKB-EC"/>
</dbReference>